<protein>
    <submittedName>
        <fullName evidence="1">Uncharacterized protein</fullName>
    </submittedName>
</protein>
<dbReference type="EMBL" id="CP021056">
    <property type="protein sequence ID" value="QXE21806.1"/>
    <property type="molecule type" value="Genomic_DNA"/>
</dbReference>
<dbReference type="Proteomes" id="UP000683511">
    <property type="component" value="Chromosome"/>
</dbReference>
<evidence type="ECO:0000313" key="1">
    <source>
        <dbReference type="EMBL" id="QXE21806.1"/>
    </source>
</evidence>
<evidence type="ECO:0000313" key="2">
    <source>
        <dbReference type="Proteomes" id="UP000683511"/>
    </source>
</evidence>
<reference evidence="1" key="1">
    <citation type="submission" date="2017-04" db="EMBL/GenBank/DDBJ databases">
        <title>Genome deletions in a multicellular cyanobacterial endosymbiont for morphological adaptation in marine diatoms.</title>
        <authorList>
            <person name="Wang Y."/>
            <person name="Gao H."/>
            <person name="Li R."/>
            <person name="Xu X."/>
        </authorList>
    </citation>
    <scope>NUCLEOTIDE SEQUENCE</scope>
    <source>
        <strain evidence="1">FACHB 800</strain>
    </source>
</reference>
<gene>
    <name evidence="1" type="ORF">B6N60_00484</name>
</gene>
<sequence length="35" mass="4135">MRLVNTIYHLSTEYCSPCHPNNHLKKIHSINSLNR</sequence>
<name>A0A975T5I2_9NOST</name>
<dbReference type="AlphaFoldDB" id="A0A975T5I2"/>
<dbReference type="KEGG" id="rsin:B6N60_00484"/>
<proteinExistence type="predicted"/>
<keyword evidence="2" id="KW-1185">Reference proteome</keyword>
<accession>A0A975T5I2</accession>
<organism evidence="1 2">
    <name type="scientific">Richelia sinica FACHB-800</name>
    <dbReference type="NCBI Taxonomy" id="1357546"/>
    <lineage>
        <taxon>Bacteria</taxon>
        <taxon>Bacillati</taxon>
        <taxon>Cyanobacteriota</taxon>
        <taxon>Cyanophyceae</taxon>
        <taxon>Nostocales</taxon>
        <taxon>Nostocaceae</taxon>
        <taxon>Richelia</taxon>
    </lineage>
</organism>